<reference evidence="3" key="1">
    <citation type="submission" date="2021-01" db="EMBL/GenBank/DDBJ databases">
        <authorList>
            <person name="Corre E."/>
            <person name="Pelletier E."/>
            <person name="Niang G."/>
            <person name="Scheremetjew M."/>
            <person name="Finn R."/>
            <person name="Kale V."/>
            <person name="Holt S."/>
            <person name="Cochrane G."/>
            <person name="Meng A."/>
            <person name="Brown T."/>
            <person name="Cohen L."/>
        </authorList>
    </citation>
    <scope>NUCLEOTIDE SEQUENCE</scope>
    <source>
        <strain evidence="3">NIES-2562</strain>
    </source>
</reference>
<dbReference type="PROSITE" id="PS50211">
    <property type="entry name" value="DENN"/>
    <property type="match status" value="1"/>
</dbReference>
<evidence type="ECO:0000259" key="2">
    <source>
        <dbReference type="PROSITE" id="PS50211"/>
    </source>
</evidence>
<protein>
    <recommendedName>
        <fullName evidence="2">UDENN domain-containing protein</fullName>
    </recommendedName>
</protein>
<name>A0A7S3G8F0_9EUKA</name>
<dbReference type="SMART" id="SM00799">
    <property type="entry name" value="DENN"/>
    <property type="match status" value="1"/>
</dbReference>
<organism evidence="3">
    <name type="scientific">Palpitomonas bilix</name>
    <dbReference type="NCBI Taxonomy" id="652834"/>
    <lineage>
        <taxon>Eukaryota</taxon>
        <taxon>Eukaryota incertae sedis</taxon>
    </lineage>
</organism>
<proteinExistence type="predicted"/>
<dbReference type="EMBL" id="HBIB01027506">
    <property type="protein sequence ID" value="CAE0255615.1"/>
    <property type="molecule type" value="Transcribed_RNA"/>
</dbReference>
<feature type="region of interest" description="Disordered" evidence="1">
    <location>
        <begin position="116"/>
        <end position="220"/>
    </location>
</feature>
<accession>A0A7S3G8F0</accession>
<feature type="compositionally biased region" description="Low complexity" evidence="1">
    <location>
        <begin position="794"/>
        <end position="803"/>
    </location>
</feature>
<dbReference type="PANTHER" id="PTHR15288">
    <property type="entry name" value="DENN DOMAIN-CONTAINING PROTEIN 2"/>
    <property type="match status" value="1"/>
</dbReference>
<feature type="compositionally biased region" description="Basic and acidic residues" evidence="1">
    <location>
        <begin position="806"/>
        <end position="818"/>
    </location>
</feature>
<dbReference type="Pfam" id="PF02141">
    <property type="entry name" value="DENN"/>
    <property type="match status" value="1"/>
</dbReference>
<feature type="domain" description="UDENN" evidence="2">
    <location>
        <begin position="315"/>
        <end position="795"/>
    </location>
</feature>
<dbReference type="InterPro" id="IPR001194">
    <property type="entry name" value="cDENN_dom"/>
</dbReference>
<dbReference type="Gene3D" id="3.30.450.200">
    <property type="match status" value="1"/>
</dbReference>
<dbReference type="AlphaFoldDB" id="A0A7S3G8F0"/>
<dbReference type="SMART" id="SM00800">
    <property type="entry name" value="uDENN"/>
    <property type="match status" value="1"/>
</dbReference>
<dbReference type="InterPro" id="IPR037516">
    <property type="entry name" value="Tripartite_DENN"/>
</dbReference>
<dbReference type="InterPro" id="IPR051942">
    <property type="entry name" value="DENN_domain_containing_2"/>
</dbReference>
<feature type="compositionally biased region" description="Basic and acidic residues" evidence="1">
    <location>
        <begin position="150"/>
        <end position="169"/>
    </location>
</feature>
<dbReference type="PANTHER" id="PTHR15288:SF0">
    <property type="entry name" value="UDENN DOMAIN-CONTAINING PROTEIN"/>
    <property type="match status" value="1"/>
</dbReference>
<feature type="region of interest" description="Disordered" evidence="1">
    <location>
        <begin position="461"/>
        <end position="482"/>
    </location>
</feature>
<dbReference type="InterPro" id="IPR043153">
    <property type="entry name" value="DENN_C"/>
</dbReference>
<feature type="region of interest" description="Disordered" evidence="1">
    <location>
        <begin position="794"/>
        <end position="826"/>
    </location>
</feature>
<evidence type="ECO:0000256" key="1">
    <source>
        <dbReference type="SAM" id="MobiDB-lite"/>
    </source>
</evidence>
<dbReference type="InterPro" id="IPR005113">
    <property type="entry name" value="uDENN_dom"/>
</dbReference>
<gene>
    <name evidence="3" type="ORF">PBIL07802_LOCUS17869</name>
</gene>
<dbReference type="Gene3D" id="3.40.50.11500">
    <property type="match status" value="1"/>
</dbReference>
<evidence type="ECO:0000313" key="3">
    <source>
        <dbReference type="EMBL" id="CAE0255615.1"/>
    </source>
</evidence>
<sequence length="891" mass="98965">MFRRKTEVDPSSTDRHAKLFGADFLSKLKGAKSSSRSKSALEAEVQQLRTIYVHSEDGREQAEKKLTRALARADELEMERDAWRLKYTAENKRRTDLEGEVRKLQYQLKQALEEKDKLAANARPSKVRIPSTPPPSMRVSLEPIGGSDSEGDREGRMESAVRTGLRDALHSSSLSDVLESEDGKEEGKNGNSENDEDDNGKKGGNRLSEPIDVGRQGGEDSDVVLKTEKVELLHKRSIAEKRQMRAMSTRVTFSDGSGHALASPLQKVARRITQIGTFTKARRQSTILSRGDLKPNVSPEKPLSSRMPTERFFEHFVIVGVPSTLKIEEDHLSVPPSVLVHFPAEKKLDHPELPMFVFPGEVPLKRLPRRNSDSRVKEIVFSASREVRDENCHMFVLNGDEILYGLCFLEEEVIMTPDGGARVAPKGYCFISKFPFSEVHLRVLMTILSRLRFSRLKGVKMSQNSGGDTPVAAPKSPLKRGRSAGKLVSEDSSVVLSTAASGFTGGMYADATHLEYDESLKKKDSFAEQDFMEALRVILSSYYSMHIPLPGVSMSLPCLPGSPYMDTSKVFRRPSPGIPEVVPLLGRWGLPAALRVLPFEAIELILAASLLERNIIFKSKNLGLLSSISLVIPPLLHPLSWQSAYIPVLPSTLIDFIQSPVPFIVGVMDLPLGIEPSPGTLLVDLDANEIFYNSAKVVKGKWPKGIPLLPSRRLWEAKCKRFADMHFNALTQTESAEVFKQLPAVSNSDKTEDEKFMSMIHECVDEYCLIKNVREMQCSKYGLQVSMVVASYGPSQSSASGSSKEGTIKKGASDEGGKVTEASAESKISPLSFEEVRQMPRISDDEIFDASVEIVLTQHGDEDEGFFKELSNTQLFEKYVESCHKEIYPVK</sequence>